<keyword evidence="3" id="KW-1133">Transmembrane helix</keyword>
<gene>
    <name evidence="5" type="ORF">BG60_26710</name>
</gene>
<comment type="caution">
    <text evidence="5">The sequence shown here is derived from an EMBL/GenBank/DDBJ whole genome shotgun (WGS) entry which is preliminary data.</text>
</comment>
<evidence type="ECO:0000256" key="4">
    <source>
        <dbReference type="ARBA" id="ARBA00023136"/>
    </source>
</evidence>
<comment type="subcellular location">
    <subcellularLocation>
        <location evidence="1">Endomembrane system</location>
        <topology evidence="1">Multi-pass membrane protein</topology>
    </subcellularLocation>
</comment>
<protein>
    <recommendedName>
        <fullName evidence="7">Isoprenylcysteine carboxyl methyltransferase</fullName>
    </recommendedName>
</protein>
<organism evidence="5 6">
    <name type="scientific">Caballeronia zhejiangensis</name>
    <dbReference type="NCBI Taxonomy" id="871203"/>
    <lineage>
        <taxon>Bacteria</taxon>
        <taxon>Pseudomonadati</taxon>
        <taxon>Pseudomonadota</taxon>
        <taxon>Betaproteobacteria</taxon>
        <taxon>Burkholderiales</taxon>
        <taxon>Burkholderiaceae</taxon>
        <taxon>Caballeronia</taxon>
    </lineage>
</organism>
<keyword evidence="4" id="KW-0472">Membrane</keyword>
<accession>A0A656QAB8</accession>
<evidence type="ECO:0000313" key="5">
    <source>
        <dbReference type="EMBL" id="KDR25872.1"/>
    </source>
</evidence>
<evidence type="ECO:0000256" key="1">
    <source>
        <dbReference type="ARBA" id="ARBA00004127"/>
    </source>
</evidence>
<name>A0A656QAB8_9BURK</name>
<reference evidence="5 6" key="1">
    <citation type="submission" date="2014-03" db="EMBL/GenBank/DDBJ databases">
        <title>Draft Genome Sequences of Four Burkholderia Strains.</title>
        <authorList>
            <person name="Liu X.Y."/>
            <person name="Li C.X."/>
            <person name="Xu J.H."/>
        </authorList>
    </citation>
    <scope>NUCLEOTIDE SEQUENCE [LARGE SCALE GENOMIC DNA]</scope>
    <source>
        <strain evidence="5 6">OP-1</strain>
    </source>
</reference>
<evidence type="ECO:0000256" key="3">
    <source>
        <dbReference type="ARBA" id="ARBA00022989"/>
    </source>
</evidence>
<evidence type="ECO:0008006" key="7">
    <source>
        <dbReference type="Google" id="ProtNLM"/>
    </source>
</evidence>
<evidence type="ECO:0000313" key="6">
    <source>
        <dbReference type="Proteomes" id="UP000027451"/>
    </source>
</evidence>
<dbReference type="AlphaFoldDB" id="A0A656QAB8"/>
<dbReference type="GO" id="GO:0012505">
    <property type="term" value="C:endomembrane system"/>
    <property type="evidence" value="ECO:0007669"/>
    <property type="project" value="UniProtKB-SubCell"/>
</dbReference>
<keyword evidence="6" id="KW-1185">Reference proteome</keyword>
<dbReference type="InterPro" id="IPR007318">
    <property type="entry name" value="Phopholipid_MeTrfase"/>
</dbReference>
<dbReference type="Proteomes" id="UP000027451">
    <property type="component" value="Unassembled WGS sequence"/>
</dbReference>
<evidence type="ECO:0000256" key="2">
    <source>
        <dbReference type="ARBA" id="ARBA00022692"/>
    </source>
</evidence>
<dbReference type="Gene3D" id="1.20.120.1630">
    <property type="match status" value="1"/>
</dbReference>
<dbReference type="EMBL" id="JFHD01000041">
    <property type="protein sequence ID" value="KDR25872.1"/>
    <property type="molecule type" value="Genomic_DNA"/>
</dbReference>
<sequence>MGIDDTPQRELISHGLFRFSRNPVYLGIRFSLVAQVLVIQTWPVALIAVCCDLLAQIQVRFEEDYLKRRFSKAFADYSSRVRRWL</sequence>
<proteinExistence type="predicted"/>
<keyword evidence="2" id="KW-0812">Transmembrane</keyword>
<dbReference type="Pfam" id="PF04191">
    <property type="entry name" value="PEMT"/>
    <property type="match status" value="1"/>
</dbReference>